<dbReference type="EMBL" id="CAJNOR010005661">
    <property type="protein sequence ID" value="CAF1571633.1"/>
    <property type="molecule type" value="Genomic_DNA"/>
</dbReference>
<comment type="caution">
    <text evidence="2">The sequence shown here is derived from an EMBL/GenBank/DDBJ whole genome shotgun (WGS) entry which is preliminary data.</text>
</comment>
<sequence length="139" mass="16382">MASTENLNRIEPTFMYTQIFKEILLDIGYDDDPMQNLVNCCRDVFSGNLLELQIIQEFENDYISKKAIWCYTRECFTYKMLNQVLRILNAYIIINMGFFLCDVHRQIQALYEENVSAYDGKSFVVDRGQGLTKLDFEKL</sequence>
<organism evidence="2 3">
    <name type="scientific">Adineta ricciae</name>
    <name type="common">Rotifer</name>
    <dbReference type="NCBI Taxonomy" id="249248"/>
    <lineage>
        <taxon>Eukaryota</taxon>
        <taxon>Metazoa</taxon>
        <taxon>Spiralia</taxon>
        <taxon>Gnathifera</taxon>
        <taxon>Rotifera</taxon>
        <taxon>Eurotatoria</taxon>
        <taxon>Bdelloidea</taxon>
        <taxon>Adinetida</taxon>
        <taxon>Adinetidae</taxon>
        <taxon>Adineta</taxon>
    </lineage>
</organism>
<evidence type="ECO:0000313" key="2">
    <source>
        <dbReference type="EMBL" id="CAF1571633.1"/>
    </source>
</evidence>
<dbReference type="Proteomes" id="UP000663852">
    <property type="component" value="Unassembled WGS sequence"/>
</dbReference>
<evidence type="ECO:0000313" key="3">
    <source>
        <dbReference type="Proteomes" id="UP000663828"/>
    </source>
</evidence>
<accession>A0A815YK87</accession>
<dbReference type="OrthoDB" id="10015262at2759"/>
<dbReference type="AlphaFoldDB" id="A0A815YK87"/>
<reference evidence="2" key="1">
    <citation type="submission" date="2021-02" db="EMBL/GenBank/DDBJ databases">
        <authorList>
            <person name="Nowell W R."/>
        </authorList>
    </citation>
    <scope>NUCLEOTIDE SEQUENCE</scope>
</reference>
<gene>
    <name evidence="1" type="ORF">EDS130_LOCUS33040</name>
    <name evidence="2" type="ORF">XAT740_LOCUS44536</name>
</gene>
<evidence type="ECO:0000313" key="1">
    <source>
        <dbReference type="EMBL" id="CAF1346706.1"/>
    </source>
</evidence>
<name>A0A815YK87_ADIRI</name>
<dbReference type="Proteomes" id="UP000663828">
    <property type="component" value="Unassembled WGS sequence"/>
</dbReference>
<protein>
    <submittedName>
        <fullName evidence="2">Uncharacterized protein</fullName>
    </submittedName>
</protein>
<dbReference type="EMBL" id="CAJNOJ010000259">
    <property type="protein sequence ID" value="CAF1346706.1"/>
    <property type="molecule type" value="Genomic_DNA"/>
</dbReference>
<keyword evidence="3" id="KW-1185">Reference proteome</keyword>
<proteinExistence type="predicted"/>